<dbReference type="Pfam" id="PF26607">
    <property type="entry name" value="DUF8189"/>
    <property type="match status" value="2"/>
</dbReference>
<evidence type="ECO:0000313" key="4">
    <source>
        <dbReference type="EMBL" id="NGY61583.1"/>
    </source>
</evidence>
<dbReference type="RefSeq" id="WP_166048114.1">
    <property type="nucleotide sequence ID" value="NZ_JAAMPJ010000005.1"/>
</dbReference>
<organism evidence="4 5">
    <name type="scientific">Lentzea alba</name>
    <dbReference type="NCBI Taxonomy" id="2714351"/>
    <lineage>
        <taxon>Bacteria</taxon>
        <taxon>Bacillati</taxon>
        <taxon>Actinomycetota</taxon>
        <taxon>Actinomycetes</taxon>
        <taxon>Pseudonocardiales</taxon>
        <taxon>Pseudonocardiaceae</taxon>
        <taxon>Lentzea</taxon>
    </lineage>
</organism>
<keyword evidence="5" id="KW-1185">Reference proteome</keyword>
<dbReference type="Proteomes" id="UP000481360">
    <property type="component" value="Unassembled WGS sequence"/>
</dbReference>
<gene>
    <name evidence="4" type="ORF">G7043_21885</name>
</gene>
<feature type="region of interest" description="Disordered" evidence="1">
    <location>
        <begin position="697"/>
        <end position="719"/>
    </location>
</feature>
<evidence type="ECO:0000259" key="3">
    <source>
        <dbReference type="Pfam" id="PF26607"/>
    </source>
</evidence>
<evidence type="ECO:0000313" key="5">
    <source>
        <dbReference type="Proteomes" id="UP000481360"/>
    </source>
</evidence>
<dbReference type="Gene3D" id="2.120.10.70">
    <property type="entry name" value="Fucose-specific lectin"/>
    <property type="match status" value="1"/>
</dbReference>
<comment type="caution">
    <text evidence="4">The sequence shown here is derived from an EMBL/GenBank/DDBJ whole genome shotgun (WGS) entry which is preliminary data.</text>
</comment>
<protein>
    <recommendedName>
        <fullName evidence="3">PLL-like beta propeller domain-containing protein</fullName>
    </recommendedName>
</protein>
<name>A0A7C9RTM1_9PSEU</name>
<keyword evidence="2" id="KW-0732">Signal</keyword>
<feature type="chain" id="PRO_5038875076" description="PLL-like beta propeller domain-containing protein" evidence="2">
    <location>
        <begin position="23"/>
        <end position="745"/>
    </location>
</feature>
<proteinExistence type="predicted"/>
<dbReference type="InterPro" id="IPR058502">
    <property type="entry name" value="PLL-like_beta-prop"/>
</dbReference>
<feature type="domain" description="PLL-like beta propeller" evidence="3">
    <location>
        <begin position="593"/>
        <end position="711"/>
    </location>
</feature>
<accession>A0A7C9RTM1</accession>
<dbReference type="EMBL" id="JAAMPJ010000005">
    <property type="protein sequence ID" value="NGY61583.1"/>
    <property type="molecule type" value="Genomic_DNA"/>
</dbReference>
<evidence type="ECO:0000256" key="1">
    <source>
        <dbReference type="SAM" id="MobiDB-lite"/>
    </source>
</evidence>
<reference evidence="4 5" key="1">
    <citation type="submission" date="2020-03" db="EMBL/GenBank/DDBJ databases">
        <title>Isolation and identification of active actinomycetes.</title>
        <authorList>
            <person name="Sun X."/>
        </authorList>
    </citation>
    <scope>NUCLEOTIDE SEQUENCE [LARGE SCALE GENOMIC DNA]</scope>
    <source>
        <strain evidence="4 5">NEAU-D13</strain>
    </source>
</reference>
<dbReference type="AlphaFoldDB" id="A0A7C9RTM1"/>
<evidence type="ECO:0000256" key="2">
    <source>
        <dbReference type="SAM" id="SignalP"/>
    </source>
</evidence>
<feature type="signal peptide" evidence="2">
    <location>
        <begin position="1"/>
        <end position="22"/>
    </location>
</feature>
<feature type="compositionally biased region" description="Polar residues" evidence="1">
    <location>
        <begin position="709"/>
        <end position="719"/>
    </location>
</feature>
<sequence>MRARLAAVLVAGLVGTVVQVLGAPVAHADAAGKGGDYVPVPSSPVVLDTRSGVGATGERGEASTTTFTVTGGAVPTTGVGSVVMRISLLNPTEATWAVLWPDGQARPGTTMISAGVGEDISNVAVVKLGPQGKVNVYNAAGKTHVVAEVQGYFTSAQGATGGGFVPVAHTRVVDTRNGTGTTTGTIPSGGSRTVTLTGGVIPAGAAAAFVNLLVPSATKAGWVSAGPGTSVNRAVFNHEAGSTQSGAVLALSTDGKVTLRNNGPDPINLVVNVEGYFGKVSNSGAGLRDLTKRLVNTRTAGNGVALGANAVMDVQVGGITGMATDGVAGAAINIIVTPEAAGYLKAWPAGTTEPALTVMDFKANVWRGNMMVLKPGTDGKIRIRNGSSQPAHVIVDLQGWFADPVPTVPVEQDSKMSMTMAAPTDTAPAGYLHHTYVDDGGDIRWGLQTQVDVEGAVTWTVLSEGQSFTGQPAITQLQPSGQMKIFALRPNGSVWSRTQTGLATATWDPWVDLGGSMAAPPEAAKLGNGTVVLFASDSAGRLWAYAHTGSVPFWRSLGDQDLVPGTVRTVEVQGGVRIFGVTGGGSMKTIQYYDDGGLSAWTDLGGQGLNGKPDVVLRPGFVPQLFVRGADGLIQTKLQDQSGAWPTEWQAIGTNVIAGAPTAEKDQGLGRIAVSYRGTNDEIYRFYETATGSNTWGAPEKIGGAESSDPASSDPTTMSFLNSTGQTVMFGFITINGVPRFYSRK</sequence>
<feature type="domain" description="PLL-like beta propeller" evidence="3">
    <location>
        <begin position="455"/>
        <end position="558"/>
    </location>
</feature>
<dbReference type="SUPFAM" id="SSF89372">
    <property type="entry name" value="Fucose-specific lectin"/>
    <property type="match status" value="2"/>
</dbReference>